<name>A0A3M6UCT7_POCDA</name>
<dbReference type="AlphaFoldDB" id="A0A3M6UCT7"/>
<keyword evidence="6 7" id="KW-0012">Acyltransferase</keyword>
<keyword evidence="4 7" id="KW-1133">Transmembrane helix</keyword>
<dbReference type="PANTHER" id="PTHR22883">
    <property type="entry name" value="ZINC FINGER DHHC DOMAIN CONTAINING PROTEIN"/>
    <property type="match status" value="1"/>
</dbReference>
<dbReference type="PANTHER" id="PTHR22883:SF203">
    <property type="entry name" value="PALMITOYLTRANSFERASE"/>
    <property type="match status" value="1"/>
</dbReference>
<dbReference type="OrthoDB" id="9909019at2759"/>
<evidence type="ECO:0000259" key="9">
    <source>
        <dbReference type="Pfam" id="PF01529"/>
    </source>
</evidence>
<sequence length="522" mass="58039">MIPVHGADGTATSSRASSTVTMNQKERINGWSCPWHPLQFVAWFFIFFFSVCYFGVFVFYLPEEWKAAGFIIPGGFCVVHIIFHLMALTLDPADPNIRGDTQKGKAIFDRSQHEHVIENCHCYICQADVGPKSKHCSVCNKCVSDFDHHCKWLNNCVGGQNYRLFIGCVSSAFVLALTVFTITFYVFVMYFVDKEGIKSLTGGQFKVFVEVSSDEVFVAFLGVILGLLLLTIALLGHLLGFHIYLMCHRISTYEFIINSRDSQAGVTDVEAGTKSPSNRKLFKNKVKPEEDRRENSEPPRIEISDHGRSEVSEDSLPVETTVKFISEVSSKAAAKHHRSSVDHKQSQDQELVSKQPLVIKDYSPLGMTEHSGSEESLKEITSTTPRVAIHQPAIANMASKLEQPAEIVVDQYGTDTASARPGPSGMTFADDDEGEELVPSPRKRKKRKVREGMNSQTSNNEECELVGVVTKDIKPGDVAKGQDTVDAPIPKKKKKKKTKSASPESLPPVVNRRPLPQLQLED</sequence>
<feature type="region of interest" description="Disordered" evidence="8">
    <location>
        <begin position="268"/>
        <end position="315"/>
    </location>
</feature>
<comment type="subcellular location">
    <subcellularLocation>
        <location evidence="1">Membrane</location>
        <topology evidence="1">Multi-pass membrane protein</topology>
    </subcellularLocation>
</comment>
<feature type="transmembrane region" description="Helical" evidence="7">
    <location>
        <begin position="40"/>
        <end position="61"/>
    </location>
</feature>
<accession>A0A3M6UCT7</accession>
<feature type="region of interest" description="Disordered" evidence="8">
    <location>
        <begin position="414"/>
        <end position="522"/>
    </location>
</feature>
<dbReference type="GO" id="GO:0019706">
    <property type="term" value="F:protein-cysteine S-palmitoyltransferase activity"/>
    <property type="evidence" value="ECO:0007669"/>
    <property type="project" value="UniProtKB-EC"/>
</dbReference>
<comment type="similarity">
    <text evidence="7">Belongs to the DHHC palmitoyltransferase family.</text>
</comment>
<keyword evidence="3 7" id="KW-0812">Transmembrane</keyword>
<dbReference type="Proteomes" id="UP000275408">
    <property type="component" value="Unassembled WGS sequence"/>
</dbReference>
<evidence type="ECO:0000256" key="2">
    <source>
        <dbReference type="ARBA" id="ARBA00022679"/>
    </source>
</evidence>
<evidence type="ECO:0000313" key="10">
    <source>
        <dbReference type="EMBL" id="RMX51369.1"/>
    </source>
</evidence>
<evidence type="ECO:0000256" key="3">
    <source>
        <dbReference type="ARBA" id="ARBA00022692"/>
    </source>
</evidence>
<keyword evidence="2 7" id="KW-0808">Transferase</keyword>
<feature type="transmembrane region" description="Helical" evidence="7">
    <location>
        <begin position="216"/>
        <end position="239"/>
    </location>
</feature>
<feature type="compositionally biased region" description="Basic residues" evidence="8">
    <location>
        <begin position="490"/>
        <end position="499"/>
    </location>
</feature>
<evidence type="ECO:0000256" key="4">
    <source>
        <dbReference type="ARBA" id="ARBA00022989"/>
    </source>
</evidence>
<comment type="caution">
    <text evidence="10">The sequence shown here is derived from an EMBL/GenBank/DDBJ whole genome shotgun (WGS) entry which is preliminary data.</text>
</comment>
<dbReference type="GO" id="GO:0005783">
    <property type="term" value="C:endoplasmic reticulum"/>
    <property type="evidence" value="ECO:0007669"/>
    <property type="project" value="TreeGrafter"/>
</dbReference>
<evidence type="ECO:0000256" key="5">
    <source>
        <dbReference type="ARBA" id="ARBA00023136"/>
    </source>
</evidence>
<reference evidence="10 11" key="1">
    <citation type="journal article" date="2018" name="Sci. Rep.">
        <title>Comparative analysis of the Pocillopora damicornis genome highlights role of immune system in coral evolution.</title>
        <authorList>
            <person name="Cunning R."/>
            <person name="Bay R.A."/>
            <person name="Gillette P."/>
            <person name="Baker A.C."/>
            <person name="Traylor-Knowles N."/>
        </authorList>
    </citation>
    <scope>NUCLEOTIDE SEQUENCE [LARGE SCALE GENOMIC DNA]</scope>
    <source>
        <strain evidence="10">RSMAS</strain>
        <tissue evidence="10">Whole animal</tissue>
    </source>
</reference>
<keyword evidence="5 7" id="KW-0472">Membrane</keyword>
<dbReference type="EMBL" id="RCHS01001803">
    <property type="protein sequence ID" value="RMX51369.1"/>
    <property type="molecule type" value="Genomic_DNA"/>
</dbReference>
<comment type="catalytic activity">
    <reaction evidence="7">
        <text>L-cysteinyl-[protein] + hexadecanoyl-CoA = S-hexadecanoyl-L-cysteinyl-[protein] + CoA</text>
        <dbReference type="Rhea" id="RHEA:36683"/>
        <dbReference type="Rhea" id="RHEA-COMP:10131"/>
        <dbReference type="Rhea" id="RHEA-COMP:11032"/>
        <dbReference type="ChEBI" id="CHEBI:29950"/>
        <dbReference type="ChEBI" id="CHEBI:57287"/>
        <dbReference type="ChEBI" id="CHEBI:57379"/>
        <dbReference type="ChEBI" id="CHEBI:74151"/>
        <dbReference type="EC" id="2.3.1.225"/>
    </reaction>
</comment>
<keyword evidence="11" id="KW-1185">Reference proteome</keyword>
<feature type="compositionally biased region" description="Basic and acidic residues" evidence="8">
    <location>
        <begin position="286"/>
        <end position="311"/>
    </location>
</feature>
<feature type="region of interest" description="Disordered" evidence="8">
    <location>
        <begin position="333"/>
        <end position="355"/>
    </location>
</feature>
<feature type="domain" description="Palmitoyltransferase DHHC" evidence="9">
    <location>
        <begin position="118"/>
        <end position="257"/>
    </location>
</feature>
<evidence type="ECO:0000256" key="6">
    <source>
        <dbReference type="ARBA" id="ARBA00023315"/>
    </source>
</evidence>
<feature type="transmembrane region" description="Helical" evidence="7">
    <location>
        <begin position="67"/>
        <end position="88"/>
    </location>
</feature>
<gene>
    <name evidence="10" type="ORF">pdam_00011359</name>
</gene>
<evidence type="ECO:0000256" key="8">
    <source>
        <dbReference type="SAM" id="MobiDB-lite"/>
    </source>
</evidence>
<dbReference type="GO" id="GO:0005794">
    <property type="term" value="C:Golgi apparatus"/>
    <property type="evidence" value="ECO:0007669"/>
    <property type="project" value="TreeGrafter"/>
</dbReference>
<dbReference type="EC" id="2.3.1.225" evidence="7"/>
<feature type="transmembrane region" description="Helical" evidence="7">
    <location>
        <begin position="164"/>
        <end position="192"/>
    </location>
</feature>
<evidence type="ECO:0000313" key="11">
    <source>
        <dbReference type="Proteomes" id="UP000275408"/>
    </source>
</evidence>
<dbReference type="Pfam" id="PF01529">
    <property type="entry name" value="DHHC"/>
    <property type="match status" value="1"/>
</dbReference>
<dbReference type="PROSITE" id="PS50216">
    <property type="entry name" value="DHHC"/>
    <property type="match status" value="1"/>
</dbReference>
<dbReference type="GO" id="GO:0006612">
    <property type="term" value="P:protein targeting to membrane"/>
    <property type="evidence" value="ECO:0007669"/>
    <property type="project" value="TreeGrafter"/>
</dbReference>
<dbReference type="GO" id="GO:0016020">
    <property type="term" value="C:membrane"/>
    <property type="evidence" value="ECO:0007669"/>
    <property type="project" value="UniProtKB-SubCell"/>
</dbReference>
<evidence type="ECO:0000256" key="1">
    <source>
        <dbReference type="ARBA" id="ARBA00004141"/>
    </source>
</evidence>
<organism evidence="10 11">
    <name type="scientific">Pocillopora damicornis</name>
    <name type="common">Cauliflower coral</name>
    <name type="synonym">Millepora damicornis</name>
    <dbReference type="NCBI Taxonomy" id="46731"/>
    <lineage>
        <taxon>Eukaryota</taxon>
        <taxon>Metazoa</taxon>
        <taxon>Cnidaria</taxon>
        <taxon>Anthozoa</taxon>
        <taxon>Hexacorallia</taxon>
        <taxon>Scleractinia</taxon>
        <taxon>Astrocoeniina</taxon>
        <taxon>Pocilloporidae</taxon>
        <taxon>Pocillopora</taxon>
    </lineage>
</organism>
<dbReference type="InterPro" id="IPR001594">
    <property type="entry name" value="Palmitoyltrfase_DHHC"/>
</dbReference>
<dbReference type="InterPro" id="IPR039859">
    <property type="entry name" value="PFA4/ZDH16/20/ERF2-like"/>
</dbReference>
<comment type="domain">
    <text evidence="7">The DHHC domain is required for palmitoyltransferase activity.</text>
</comment>
<proteinExistence type="inferred from homology"/>
<evidence type="ECO:0000256" key="7">
    <source>
        <dbReference type="RuleBase" id="RU079119"/>
    </source>
</evidence>
<protein>
    <recommendedName>
        <fullName evidence="7">Palmitoyltransferase</fullName>
        <ecNumber evidence="7">2.3.1.225</ecNumber>
    </recommendedName>
</protein>
<dbReference type="OMA" id="CHRISTY"/>
<dbReference type="STRING" id="46731.A0A3M6UCT7"/>